<dbReference type="RefSeq" id="WP_142941309.1">
    <property type="nucleotide sequence ID" value="NZ_VIKR01000002.1"/>
</dbReference>
<keyword evidence="2" id="KW-0472">Membrane</keyword>
<reference evidence="4 5" key="1">
    <citation type="submission" date="2019-06" db="EMBL/GenBank/DDBJ databases">
        <title>Draft genome of Aliikangiella marina GYP-15.</title>
        <authorList>
            <person name="Wang G."/>
        </authorList>
    </citation>
    <scope>NUCLEOTIDE SEQUENCE [LARGE SCALE GENOMIC DNA]</scope>
    <source>
        <strain evidence="4 5">GYP-15</strain>
    </source>
</reference>
<dbReference type="InterPro" id="IPR027417">
    <property type="entry name" value="P-loop_NTPase"/>
</dbReference>
<sequence length="1075" mass="122508">MEAPLDPWRQFWIFQANPNQYNAKSQLRVGQAVDWYVSRFINRYRHGDIVYLWIAGEEAGIYGWAEVEGEVFTDARGKQRLKAVYRGVLSSPLLRPFLKSQPKVFDGLSILRNPTGTNFRVTVLEAIEINRLIEESGDLGPPTPDAIEDRNAPGEMYSKAVYVLDYRFDSPVKSILASCLAASQKINGTFFPGLLIQATLKYLYLENQNSNSSFAQQFDNILPISSIQERLNFAEQVEFLPASNLSPQLTESVMVKRNVLIILAEARRIAIKTCGREQILIRHLLGALIQGVVAPIQNYMREMILEPVGLKLDEVRESYLGFIESNFPEDKINAWRALINEELVSFDEPETFSPLLTRIDSDSADEADRDLLNIDDDAVAISKVLCAKDAAPPIAIGLFGEWGSGKTFFMRRIHRHVNSLTERVQDNDQAYQSKVAQIWFNAWNYQDGKLWASLVNHVFVGLKQELKRLNENNPDEEFKNLMERLDEDRVLEKKLESTSARLNALKKEQEEISQRIDVLNNANQSIHAQKVKTKSSPSISQLKKYAGEIEKVLKVPGAAHVLTAFESADKAKQIYQLVKNISFIKRIWRFLTRDFKTKILFFVSVLILVISVIFLVNNAKLVASIGSIVGVLLTFFAAHSSKLFKFIKVMKEIDKDIKDTETKAQIEVERQLEANKKELQALSLKKLEVEAEYKESEKDFDQLNANYGKASDETFASFVFDRASSSDYKSHLGLLNTVRRDFSRLNKLLTDQQDKALPKIDRIILYIDDLDRCEPEVVVDVLQAIHLMLAFPLFMVVVGVDARWLGRSLKKRYSFLVHEKDDKNKEELDYHAASTHDYLEKIFQIPFWLKRLDGDKANQMMKALLQSQSAVNANVPEGQISEGPGEIIEDAEIQKHLESSGELFEESEDDVEGYQDETDADELLINNLVSTRALEMSEHELIFFQQLGPIVGRSPRAVKRFINLYRILKASHRKARVVGFSEDNGEFRVPLFLLAVICGSPKEAEELFRFFKDQAKGERVSTVMAQCEKYSRLEGWTGLVSALKASKQATGHLSINAIKEWIPDVARFSYREWVE</sequence>
<keyword evidence="5" id="KW-1185">Reference proteome</keyword>
<feature type="transmembrane region" description="Helical" evidence="2">
    <location>
        <begin position="621"/>
        <end position="640"/>
    </location>
</feature>
<dbReference type="SUPFAM" id="SSF88697">
    <property type="entry name" value="PUA domain-like"/>
    <property type="match status" value="1"/>
</dbReference>
<evidence type="ECO:0000259" key="3">
    <source>
        <dbReference type="Pfam" id="PF07693"/>
    </source>
</evidence>
<evidence type="ECO:0000256" key="1">
    <source>
        <dbReference type="SAM" id="Coils"/>
    </source>
</evidence>
<evidence type="ECO:0000256" key="2">
    <source>
        <dbReference type="SAM" id="Phobius"/>
    </source>
</evidence>
<dbReference type="OrthoDB" id="88903at2"/>
<keyword evidence="2" id="KW-1133">Transmembrane helix</keyword>
<evidence type="ECO:0000313" key="4">
    <source>
        <dbReference type="EMBL" id="TQV74695.1"/>
    </source>
</evidence>
<dbReference type="SUPFAM" id="SSF52540">
    <property type="entry name" value="P-loop containing nucleoside triphosphate hydrolases"/>
    <property type="match status" value="1"/>
</dbReference>
<keyword evidence="1" id="KW-0175">Coiled coil</keyword>
<name>A0A545TBU4_9GAMM</name>
<proteinExistence type="predicted"/>
<evidence type="ECO:0000313" key="5">
    <source>
        <dbReference type="Proteomes" id="UP000317839"/>
    </source>
</evidence>
<protein>
    <submittedName>
        <fullName evidence="4">EVE domain-containing protein</fullName>
    </submittedName>
</protein>
<feature type="transmembrane region" description="Helical" evidence="2">
    <location>
        <begin position="599"/>
        <end position="616"/>
    </location>
</feature>
<dbReference type="Pfam" id="PF07693">
    <property type="entry name" value="KAP_NTPase"/>
    <property type="match status" value="1"/>
</dbReference>
<organism evidence="4 5">
    <name type="scientific">Aliikangiella marina</name>
    <dbReference type="NCBI Taxonomy" id="1712262"/>
    <lineage>
        <taxon>Bacteria</taxon>
        <taxon>Pseudomonadati</taxon>
        <taxon>Pseudomonadota</taxon>
        <taxon>Gammaproteobacteria</taxon>
        <taxon>Oceanospirillales</taxon>
        <taxon>Pleioneaceae</taxon>
        <taxon>Aliikangiella</taxon>
    </lineage>
</organism>
<feature type="coiled-coil region" evidence="1">
    <location>
        <begin position="488"/>
        <end position="522"/>
    </location>
</feature>
<dbReference type="InterPro" id="IPR011646">
    <property type="entry name" value="KAP_P-loop"/>
</dbReference>
<dbReference type="PANTHER" id="PTHR22674:SF6">
    <property type="entry name" value="NTPASE KAP FAMILY P-LOOP DOMAIN-CONTAINING PROTEIN 1"/>
    <property type="match status" value="1"/>
</dbReference>
<dbReference type="Proteomes" id="UP000317839">
    <property type="component" value="Unassembled WGS sequence"/>
</dbReference>
<feature type="coiled-coil region" evidence="1">
    <location>
        <begin position="665"/>
        <end position="713"/>
    </location>
</feature>
<comment type="caution">
    <text evidence="4">The sequence shown here is derived from an EMBL/GenBank/DDBJ whole genome shotgun (WGS) entry which is preliminary data.</text>
</comment>
<dbReference type="AlphaFoldDB" id="A0A545TBU4"/>
<keyword evidence="2" id="KW-0812">Transmembrane</keyword>
<dbReference type="PANTHER" id="PTHR22674">
    <property type="entry name" value="NTPASE, KAP FAMILY P-LOOP DOMAIN-CONTAINING 1"/>
    <property type="match status" value="1"/>
</dbReference>
<accession>A0A545TBU4</accession>
<dbReference type="Gene3D" id="3.40.50.300">
    <property type="entry name" value="P-loop containing nucleotide triphosphate hydrolases"/>
    <property type="match status" value="1"/>
</dbReference>
<dbReference type="EMBL" id="VIKR01000002">
    <property type="protein sequence ID" value="TQV74695.1"/>
    <property type="molecule type" value="Genomic_DNA"/>
</dbReference>
<gene>
    <name evidence="4" type="ORF">FLL45_06965</name>
</gene>
<dbReference type="InterPro" id="IPR052754">
    <property type="entry name" value="NTPase_KAP_P-loop"/>
</dbReference>
<feature type="domain" description="KAP NTPase" evidence="3">
    <location>
        <begin position="380"/>
        <end position="968"/>
    </location>
</feature>
<dbReference type="InterPro" id="IPR015947">
    <property type="entry name" value="PUA-like_sf"/>
</dbReference>